<keyword evidence="1" id="KW-0507">mRNA processing</keyword>
<dbReference type="InterPro" id="IPR036875">
    <property type="entry name" value="Znf_CCHC_sf"/>
</dbReference>
<evidence type="ECO:0000259" key="3">
    <source>
        <dbReference type="Pfam" id="PF03732"/>
    </source>
</evidence>
<dbReference type="EMBL" id="CYGV01001345">
    <property type="protein sequence ID" value="CUA73096.1"/>
    <property type="molecule type" value="Genomic_DNA"/>
</dbReference>
<dbReference type="Pfam" id="PF03732">
    <property type="entry name" value="Retrotrans_gag"/>
    <property type="match status" value="1"/>
</dbReference>
<dbReference type="InterPro" id="IPR005162">
    <property type="entry name" value="Retrotrans_gag_dom"/>
</dbReference>
<dbReference type="Proteomes" id="UP000044841">
    <property type="component" value="Unassembled WGS sequence"/>
</dbReference>
<feature type="region of interest" description="Disordered" evidence="2">
    <location>
        <begin position="126"/>
        <end position="191"/>
    </location>
</feature>
<feature type="compositionally biased region" description="Low complexity" evidence="2">
    <location>
        <begin position="367"/>
        <end position="386"/>
    </location>
</feature>
<dbReference type="AlphaFoldDB" id="A0A0K6G3J9"/>
<keyword evidence="5" id="KW-1185">Reference proteome</keyword>
<dbReference type="PANTHER" id="PTHR48125">
    <property type="entry name" value="LP07818P1"/>
    <property type="match status" value="1"/>
</dbReference>
<dbReference type="GO" id="GO:0008270">
    <property type="term" value="F:zinc ion binding"/>
    <property type="evidence" value="ECO:0007669"/>
    <property type="project" value="InterPro"/>
</dbReference>
<evidence type="ECO:0000313" key="4">
    <source>
        <dbReference type="EMBL" id="CUA73096.1"/>
    </source>
</evidence>
<evidence type="ECO:0000256" key="2">
    <source>
        <dbReference type="SAM" id="MobiDB-lite"/>
    </source>
</evidence>
<reference evidence="4 5" key="1">
    <citation type="submission" date="2015-07" db="EMBL/GenBank/DDBJ databases">
        <authorList>
            <person name="Noorani M."/>
        </authorList>
    </citation>
    <scope>NUCLEOTIDE SEQUENCE [LARGE SCALE GENOMIC DNA]</scope>
    <source>
        <strain evidence="4">BBA 69670</strain>
    </source>
</reference>
<accession>A0A0K6G3J9</accession>
<feature type="domain" description="Retrotransposon gag" evidence="3">
    <location>
        <begin position="223"/>
        <end position="319"/>
    </location>
</feature>
<dbReference type="GO" id="GO:0006397">
    <property type="term" value="P:mRNA processing"/>
    <property type="evidence" value="ECO:0007669"/>
    <property type="project" value="UniProtKB-KW"/>
</dbReference>
<feature type="compositionally biased region" description="Pro residues" evidence="2">
    <location>
        <begin position="134"/>
        <end position="166"/>
    </location>
</feature>
<protein>
    <recommendedName>
        <fullName evidence="3">Retrotransposon gag domain-containing protein</fullName>
    </recommendedName>
</protein>
<dbReference type="PANTHER" id="PTHR48125:SF10">
    <property type="entry name" value="OS12G0136300 PROTEIN"/>
    <property type="match status" value="1"/>
</dbReference>
<evidence type="ECO:0000256" key="1">
    <source>
        <dbReference type="ARBA" id="ARBA00022664"/>
    </source>
</evidence>
<sequence>MDASSALQIHMGNTPQVYPVPLVTVSAPNVPPPFDASSASEREILLYLIDQIALLRTEHDELAILARTNYSNTEIPGASILDSNGRKTLHCVPFPASVTAPTVSISGPPAPSSTGVMGAIASAFGSRSGTSGSLPPPVAPSAPPAPVAPPTVPPAVPTGPGVPPSVPHGFASTGGTTGAAPKFAKPPKYNGKDRKGLEEFQIKCAMYLDSINDALSPQLKIHFVVGYLEGDAQKWLNPFLLQEGARRGSVPFLNDWMAFWRELNTRFGEQNKNEKYRIALNKLKQTKDVQSYLYEFNKFSQPLSYGDSKLRDRFYDGLKSEVHEMMMITRFKPRDHNFADVTREALNIWEDLETYCMLHPTRHAVSTPAISKPSASATSPSTSSTPHTRFNTGDKVYRILNGRAQKGEIQSIIKVGNTSLPNVKWNGASGTEQVPFNQLKVDNKPAPAPAPAAKPATSAANKGPAPMELDGKGLSGVTCHICKGKGHMAQVCPSRNILGNEAQIVEVESDEESGKGEAETA</sequence>
<feature type="region of interest" description="Disordered" evidence="2">
    <location>
        <begin position="443"/>
        <end position="469"/>
    </location>
</feature>
<organism evidence="4 5">
    <name type="scientific">Rhizoctonia solani</name>
    <dbReference type="NCBI Taxonomy" id="456999"/>
    <lineage>
        <taxon>Eukaryota</taxon>
        <taxon>Fungi</taxon>
        <taxon>Dikarya</taxon>
        <taxon>Basidiomycota</taxon>
        <taxon>Agaricomycotina</taxon>
        <taxon>Agaricomycetes</taxon>
        <taxon>Cantharellales</taxon>
        <taxon>Ceratobasidiaceae</taxon>
        <taxon>Rhizoctonia</taxon>
    </lineage>
</organism>
<feature type="compositionally biased region" description="Low complexity" evidence="2">
    <location>
        <begin position="171"/>
        <end position="180"/>
    </location>
</feature>
<feature type="region of interest" description="Disordered" evidence="2">
    <location>
        <begin position="367"/>
        <end position="391"/>
    </location>
</feature>
<dbReference type="SUPFAM" id="SSF57756">
    <property type="entry name" value="Retrovirus zinc finger-like domains"/>
    <property type="match status" value="1"/>
</dbReference>
<gene>
    <name evidence="4" type="ORF">RSOLAG22IIIB_05169</name>
</gene>
<name>A0A0K6G3J9_9AGAM</name>
<evidence type="ECO:0000313" key="5">
    <source>
        <dbReference type="Proteomes" id="UP000044841"/>
    </source>
</evidence>
<proteinExistence type="predicted"/>
<dbReference type="GO" id="GO:0003676">
    <property type="term" value="F:nucleic acid binding"/>
    <property type="evidence" value="ECO:0007669"/>
    <property type="project" value="InterPro"/>
</dbReference>